<protein>
    <submittedName>
        <fullName evidence="1">Uncharacterized protein</fullName>
    </submittedName>
</protein>
<proteinExistence type="predicted"/>
<evidence type="ECO:0000313" key="1">
    <source>
        <dbReference type="EMBL" id="PZQ09941.1"/>
    </source>
</evidence>
<gene>
    <name evidence="1" type="ORF">DI565_20290</name>
</gene>
<sequence length="71" mass="8430">MTEEEFSDWLDFYALYPFDDFHRYYRPAAVVAGAMSGDAKVFDHRLEFMQPDPSLREMNTVDRSLIDVFTR</sequence>
<dbReference type="Proteomes" id="UP000249577">
    <property type="component" value="Unassembled WGS sequence"/>
</dbReference>
<dbReference type="AlphaFoldDB" id="A0A2W5JZQ5"/>
<accession>A0A2W5JZQ5</accession>
<name>A0A2W5JZQ5_ANCNO</name>
<evidence type="ECO:0000313" key="2">
    <source>
        <dbReference type="Proteomes" id="UP000249577"/>
    </source>
</evidence>
<reference evidence="1 2" key="1">
    <citation type="submission" date="2017-08" db="EMBL/GenBank/DDBJ databases">
        <title>Infants hospitalized years apart are colonized by the same room-sourced microbial strains.</title>
        <authorList>
            <person name="Brooks B."/>
            <person name="Olm M.R."/>
            <person name="Firek B.A."/>
            <person name="Baker R."/>
            <person name="Thomas B.C."/>
            <person name="Morowitz M.J."/>
            <person name="Banfield J.F."/>
        </authorList>
    </citation>
    <scope>NUCLEOTIDE SEQUENCE [LARGE SCALE GENOMIC DNA]</scope>
    <source>
        <strain evidence="1">S2_005_003_R2_43</strain>
    </source>
</reference>
<comment type="caution">
    <text evidence="1">The sequence shown here is derived from an EMBL/GenBank/DDBJ whole genome shotgun (WGS) entry which is preliminary data.</text>
</comment>
<dbReference type="EMBL" id="QFPN01000023">
    <property type="protein sequence ID" value="PZQ09941.1"/>
    <property type="molecule type" value="Genomic_DNA"/>
</dbReference>
<organism evidence="1 2">
    <name type="scientific">Ancylobacter novellus</name>
    <name type="common">Thiobacillus novellus</name>
    <dbReference type="NCBI Taxonomy" id="921"/>
    <lineage>
        <taxon>Bacteria</taxon>
        <taxon>Pseudomonadati</taxon>
        <taxon>Pseudomonadota</taxon>
        <taxon>Alphaproteobacteria</taxon>
        <taxon>Hyphomicrobiales</taxon>
        <taxon>Xanthobacteraceae</taxon>
        <taxon>Ancylobacter</taxon>
    </lineage>
</organism>